<evidence type="ECO:0000313" key="5">
    <source>
        <dbReference type="Proteomes" id="UP000007880"/>
    </source>
</evidence>
<proteinExistence type="inferred from homology"/>
<dbReference type="PROSITE" id="PS00379">
    <property type="entry name" value="CDP_ALCOHOL_P_TRANSF"/>
    <property type="match status" value="1"/>
</dbReference>
<feature type="transmembrane region" description="Helical" evidence="3">
    <location>
        <begin position="46"/>
        <end position="65"/>
    </location>
</feature>
<dbReference type="EMBL" id="AP012337">
    <property type="protein sequence ID" value="BAL98795.1"/>
    <property type="molecule type" value="Genomic_DNA"/>
</dbReference>
<dbReference type="HOGENOM" id="CLU_722884_0_0_0"/>
<dbReference type="Pfam" id="PF01066">
    <property type="entry name" value="CDP-OH_P_transf"/>
    <property type="match status" value="1"/>
</dbReference>
<dbReference type="GO" id="GO:0016020">
    <property type="term" value="C:membrane"/>
    <property type="evidence" value="ECO:0007669"/>
    <property type="project" value="InterPro"/>
</dbReference>
<dbReference type="Proteomes" id="UP000007880">
    <property type="component" value="Chromosome"/>
</dbReference>
<accession>I0I0K8</accession>
<dbReference type="RefSeq" id="WP_014432036.1">
    <property type="nucleotide sequence ID" value="NC_017079.1"/>
</dbReference>
<feature type="transmembrane region" description="Helical" evidence="3">
    <location>
        <begin position="229"/>
        <end position="254"/>
    </location>
</feature>
<dbReference type="AlphaFoldDB" id="I0I0K8"/>
<comment type="similarity">
    <text evidence="2">Belongs to the CDP-alcohol phosphatidyltransferase class-I family.</text>
</comment>
<organism evidence="4 5">
    <name type="scientific">Caldilinea aerophila (strain DSM 14535 / JCM 11387 / NBRC 104270 / STL-6-O1)</name>
    <dbReference type="NCBI Taxonomy" id="926550"/>
    <lineage>
        <taxon>Bacteria</taxon>
        <taxon>Bacillati</taxon>
        <taxon>Chloroflexota</taxon>
        <taxon>Caldilineae</taxon>
        <taxon>Caldilineales</taxon>
        <taxon>Caldilineaceae</taxon>
        <taxon>Caldilinea</taxon>
    </lineage>
</organism>
<dbReference type="InterPro" id="IPR048254">
    <property type="entry name" value="CDP_ALCOHOL_P_TRANSF_CS"/>
</dbReference>
<keyword evidence="1 2" id="KW-0808">Transferase</keyword>
<feature type="transmembrane region" description="Helical" evidence="3">
    <location>
        <begin position="275"/>
        <end position="292"/>
    </location>
</feature>
<dbReference type="Gene3D" id="1.20.120.1760">
    <property type="match status" value="1"/>
</dbReference>
<evidence type="ECO:0000313" key="4">
    <source>
        <dbReference type="EMBL" id="BAL98795.1"/>
    </source>
</evidence>
<dbReference type="eggNOG" id="COG0558">
    <property type="taxonomic scope" value="Bacteria"/>
</dbReference>
<dbReference type="InterPro" id="IPR043130">
    <property type="entry name" value="CDP-OH_PTrfase_TM_dom"/>
</dbReference>
<dbReference type="GO" id="GO:0016780">
    <property type="term" value="F:phosphotransferase activity, for other substituted phosphate groups"/>
    <property type="evidence" value="ECO:0007669"/>
    <property type="project" value="InterPro"/>
</dbReference>
<evidence type="ECO:0000256" key="2">
    <source>
        <dbReference type="RuleBase" id="RU003750"/>
    </source>
</evidence>
<keyword evidence="3" id="KW-0812">Transmembrane</keyword>
<dbReference type="STRING" id="926550.CLDAP_07560"/>
<evidence type="ECO:0000256" key="1">
    <source>
        <dbReference type="ARBA" id="ARBA00022679"/>
    </source>
</evidence>
<protein>
    <submittedName>
        <fullName evidence="4">Putative phosphatidyltransferase</fullName>
    </submittedName>
</protein>
<sequence>MVYDEQRLLAELRRQWVYVALIYISVLGVSYWILWRVWSTADALQWLLLALLTMAVQMMVLWWALRFNHPPEGAALFPTLGIANGMTLTRGLLTCLMAGFLFAPMPQGWLAWAPALLYMSERIIDFFDGFVARYTSRETRLGTILDIEFDGLGILIAVGLAIQYGHLPPWYLILGMARQLFILGIWLRRRLGKPVRELPPSDHRRLIAGFQTGFISIALWPLWRDEVALFAAWLFAVPLAFSFGRDWLAVSTVIDAESPRYHALRQRAKRLIEEQSPLVVRLLAALFAVWILRQGDSIPSWAVPGVALAIGSVLFGVIGRAGALVLAFVAAFDATLTGLHFASASLLACSIYLLHIGSGRWALWRPEEYYLHAKLGARHGGRT</sequence>
<name>I0I0K8_CALAS</name>
<feature type="transmembrane region" description="Helical" evidence="3">
    <location>
        <begin position="298"/>
        <end position="318"/>
    </location>
</feature>
<dbReference type="GO" id="GO:0008654">
    <property type="term" value="P:phospholipid biosynthetic process"/>
    <property type="evidence" value="ECO:0007669"/>
    <property type="project" value="InterPro"/>
</dbReference>
<feature type="transmembrane region" description="Helical" evidence="3">
    <location>
        <begin position="143"/>
        <end position="164"/>
    </location>
</feature>
<evidence type="ECO:0000256" key="3">
    <source>
        <dbReference type="SAM" id="Phobius"/>
    </source>
</evidence>
<keyword evidence="3" id="KW-0472">Membrane</keyword>
<feature type="transmembrane region" description="Helical" evidence="3">
    <location>
        <begin position="77"/>
        <end position="103"/>
    </location>
</feature>
<feature type="transmembrane region" description="Helical" evidence="3">
    <location>
        <begin position="325"/>
        <end position="354"/>
    </location>
</feature>
<gene>
    <name evidence="4" type="ordered locus">CLDAP_07560</name>
</gene>
<keyword evidence="3" id="KW-1133">Transmembrane helix</keyword>
<keyword evidence="5" id="KW-1185">Reference proteome</keyword>
<feature type="transmembrane region" description="Helical" evidence="3">
    <location>
        <begin position="16"/>
        <end position="34"/>
    </location>
</feature>
<dbReference type="InterPro" id="IPR000462">
    <property type="entry name" value="CDP-OH_P_trans"/>
</dbReference>
<reference evidence="4 5" key="1">
    <citation type="submission" date="2012-02" db="EMBL/GenBank/DDBJ databases">
        <title>Complete genome sequence of Caldilinea aerophila DSM 14535 (= NBRC 102666).</title>
        <authorList>
            <person name="Oguchi A."/>
            <person name="Hosoyama A."/>
            <person name="Sekine M."/>
            <person name="Fukai R."/>
            <person name="Kato Y."/>
            <person name="Nakamura S."/>
            <person name="Hanada S."/>
            <person name="Yamazaki S."/>
            <person name="Fujita N."/>
        </authorList>
    </citation>
    <scope>NUCLEOTIDE SEQUENCE [LARGE SCALE GENOMIC DNA]</scope>
    <source>
        <strain evidence="5">DSM 14535 / JCM 11387 / NBRC 104270 / STL-6-O1</strain>
    </source>
</reference>
<feature type="transmembrane region" description="Helical" evidence="3">
    <location>
        <begin position="206"/>
        <end position="223"/>
    </location>
</feature>
<dbReference type="KEGG" id="cap:CLDAP_07560"/>